<comment type="similarity">
    <text evidence="2">Belongs to the bacterial solute-binding protein SsuA/TauA family.</text>
</comment>
<name>A0A6N2TCN9_9FIRM</name>
<protein>
    <submittedName>
        <fullName evidence="6">Aliphatic sulfonates-binding protein</fullName>
    </submittedName>
</protein>
<dbReference type="EMBL" id="CACRSL010000003">
    <property type="protein sequence ID" value="VYT01791.1"/>
    <property type="molecule type" value="Genomic_DNA"/>
</dbReference>
<evidence type="ECO:0000256" key="2">
    <source>
        <dbReference type="ARBA" id="ARBA00010742"/>
    </source>
</evidence>
<dbReference type="AlphaFoldDB" id="A0A6N2TCN9"/>
<dbReference type="PROSITE" id="PS51257">
    <property type="entry name" value="PROKAR_LIPOPROTEIN"/>
    <property type="match status" value="1"/>
</dbReference>
<comment type="subcellular location">
    <subcellularLocation>
        <location evidence="1">Periplasm</location>
    </subcellularLocation>
</comment>
<dbReference type="PANTHER" id="PTHR30024:SF47">
    <property type="entry name" value="TAURINE-BINDING PERIPLASMIC PROTEIN"/>
    <property type="match status" value="1"/>
</dbReference>
<dbReference type="Pfam" id="PF09084">
    <property type="entry name" value="NMT1"/>
    <property type="match status" value="1"/>
</dbReference>
<evidence type="ECO:0000256" key="4">
    <source>
        <dbReference type="SAM" id="SignalP"/>
    </source>
</evidence>
<feature type="chain" id="PRO_5039015257" evidence="4">
    <location>
        <begin position="22"/>
        <end position="352"/>
    </location>
</feature>
<dbReference type="InterPro" id="IPR015168">
    <property type="entry name" value="SsuA/THI5"/>
</dbReference>
<feature type="domain" description="SsuA/THI5-like" evidence="5">
    <location>
        <begin position="56"/>
        <end position="269"/>
    </location>
</feature>
<evidence type="ECO:0000256" key="3">
    <source>
        <dbReference type="ARBA" id="ARBA00022729"/>
    </source>
</evidence>
<evidence type="ECO:0000313" key="6">
    <source>
        <dbReference type="EMBL" id="VYT01791.1"/>
    </source>
</evidence>
<evidence type="ECO:0000256" key="1">
    <source>
        <dbReference type="ARBA" id="ARBA00004418"/>
    </source>
</evidence>
<sequence>MMKKRISILLAAVLMFSALFAGCGNTTNQNSTPSGSSSSTGELQKVVVTEFRGVSWTPMYLAYQLGYYEEEGLDVQLLRIDDGPNCFKSMHTGDSQFCILSQEVSLKAQEQNQRSTVIATMLDTRYYSFVSTSDIEKVEDLKGKTVFASTPGSAPYTFCVAILEEAGLEIGKDVTLVNLNKGAVVAALQKNEIQAAFINADNYKEADEVEGIRYLVDTRRPEDAARYLKSDSFPAEVILCTEAYKNENPEIVQAFVNATCKGLDWLQNHTSQEAAEVLAELFPGMATEDLADKIEIMRGAFSKNGYVSEEGQNAVVDFSKRSGIITSDLSYEDTVDMSFVEKAIENGYAQAN</sequence>
<dbReference type="SUPFAM" id="SSF53850">
    <property type="entry name" value="Periplasmic binding protein-like II"/>
    <property type="match status" value="1"/>
</dbReference>
<dbReference type="GO" id="GO:0042597">
    <property type="term" value="C:periplasmic space"/>
    <property type="evidence" value="ECO:0007669"/>
    <property type="project" value="UniProtKB-SubCell"/>
</dbReference>
<keyword evidence="3 4" id="KW-0732">Signal</keyword>
<gene>
    <name evidence="6" type="primary">ssuA</name>
    <name evidence="6" type="ORF">AULFYP135_01312</name>
</gene>
<dbReference type="PANTHER" id="PTHR30024">
    <property type="entry name" value="ALIPHATIC SULFONATES-BINDING PROTEIN-RELATED"/>
    <property type="match status" value="1"/>
</dbReference>
<dbReference type="Gene3D" id="3.40.190.10">
    <property type="entry name" value="Periplasmic binding protein-like II"/>
    <property type="match status" value="2"/>
</dbReference>
<proteinExistence type="inferred from homology"/>
<organism evidence="6">
    <name type="scientific">uncultured Anaerotruncus sp</name>
    <dbReference type="NCBI Taxonomy" id="905011"/>
    <lineage>
        <taxon>Bacteria</taxon>
        <taxon>Bacillati</taxon>
        <taxon>Bacillota</taxon>
        <taxon>Clostridia</taxon>
        <taxon>Eubacteriales</taxon>
        <taxon>Oscillospiraceae</taxon>
        <taxon>Anaerotruncus</taxon>
        <taxon>environmental samples</taxon>
    </lineage>
</organism>
<feature type="signal peptide" evidence="4">
    <location>
        <begin position="1"/>
        <end position="21"/>
    </location>
</feature>
<reference evidence="6" key="1">
    <citation type="submission" date="2019-11" db="EMBL/GenBank/DDBJ databases">
        <authorList>
            <person name="Feng L."/>
        </authorList>
    </citation>
    <scope>NUCLEOTIDE SEQUENCE</scope>
    <source>
        <strain evidence="6">AundefinedLFYP135</strain>
    </source>
</reference>
<accession>A0A6N2TCN9</accession>
<evidence type="ECO:0000259" key="5">
    <source>
        <dbReference type="Pfam" id="PF09084"/>
    </source>
</evidence>